<dbReference type="InterPro" id="IPR027443">
    <property type="entry name" value="IPNS-like_sf"/>
</dbReference>
<dbReference type="InterPro" id="IPR007803">
    <property type="entry name" value="Asp/Arg/Pro-Hydrxlase"/>
</dbReference>
<dbReference type="OrthoDB" id="1441538at2"/>
<organism evidence="2 3">
    <name type="scientific">Thermomonospora umbrina</name>
    <dbReference type="NCBI Taxonomy" id="111806"/>
    <lineage>
        <taxon>Bacteria</taxon>
        <taxon>Bacillati</taxon>
        <taxon>Actinomycetota</taxon>
        <taxon>Actinomycetes</taxon>
        <taxon>Streptosporangiales</taxon>
        <taxon>Thermomonosporaceae</taxon>
        <taxon>Thermomonospora</taxon>
    </lineage>
</organism>
<keyword evidence="3" id="KW-1185">Reference proteome</keyword>
<name>A0A3D9SY28_9ACTN</name>
<dbReference type="Gene3D" id="2.60.120.330">
    <property type="entry name" value="B-lactam Antibiotic, Isopenicillin N Synthase, Chain"/>
    <property type="match status" value="1"/>
</dbReference>
<dbReference type="SUPFAM" id="SSF51197">
    <property type="entry name" value="Clavaminate synthase-like"/>
    <property type="match status" value="1"/>
</dbReference>
<proteinExistence type="predicted"/>
<protein>
    <submittedName>
        <fullName evidence="2">Aspartyl/asparaginyl beta-hydroxylase</fullName>
    </submittedName>
</protein>
<dbReference type="EMBL" id="QTTT01000001">
    <property type="protein sequence ID" value="REF00759.1"/>
    <property type="molecule type" value="Genomic_DNA"/>
</dbReference>
<sequence length="209" mass="22933">MSTTTGDLVDQVTCADAIDPTLLERVRHEVLTVPHDWVSGYSRCQSGGWGTLSLLNDTGDAIGDATPVPTDLLERMPTTRALLGELGLGYMWARLALLGPASYLWEHRDYQERELTDVERHRVHVPIVATSSAFLVVGGSAVHLEAGYVWRLTPTFVHGACNAYGPARIHLILDCYADTALERLRGGERLPDRCVSRLPAADRDVTVVD</sequence>
<accession>A0A3D9SY28</accession>
<reference evidence="2 3" key="1">
    <citation type="submission" date="2018-08" db="EMBL/GenBank/DDBJ databases">
        <title>Sequencing the genomes of 1000 actinobacteria strains.</title>
        <authorList>
            <person name="Klenk H.-P."/>
        </authorList>
    </citation>
    <scope>NUCLEOTIDE SEQUENCE [LARGE SCALE GENOMIC DNA]</scope>
    <source>
        <strain evidence="2 3">DSM 43927</strain>
    </source>
</reference>
<feature type="domain" description="Aspartyl/asparaginy/proline hydroxylase" evidence="1">
    <location>
        <begin position="44"/>
        <end position="176"/>
    </location>
</feature>
<dbReference type="Proteomes" id="UP000256661">
    <property type="component" value="Unassembled WGS sequence"/>
</dbReference>
<evidence type="ECO:0000259" key="1">
    <source>
        <dbReference type="Pfam" id="PF05118"/>
    </source>
</evidence>
<evidence type="ECO:0000313" key="3">
    <source>
        <dbReference type="Proteomes" id="UP000256661"/>
    </source>
</evidence>
<dbReference type="Pfam" id="PF05118">
    <property type="entry name" value="Asp_Arg_Hydrox"/>
    <property type="match status" value="1"/>
</dbReference>
<dbReference type="RefSeq" id="WP_116025880.1">
    <property type="nucleotide sequence ID" value="NZ_QTTT01000001.1"/>
</dbReference>
<comment type="caution">
    <text evidence="2">The sequence shown here is derived from an EMBL/GenBank/DDBJ whole genome shotgun (WGS) entry which is preliminary data.</text>
</comment>
<evidence type="ECO:0000313" key="2">
    <source>
        <dbReference type="EMBL" id="REF00759.1"/>
    </source>
</evidence>
<gene>
    <name evidence="2" type="ORF">DFJ69_6339</name>
</gene>
<dbReference type="AlphaFoldDB" id="A0A3D9SY28"/>